<dbReference type="Proteomes" id="UP000693970">
    <property type="component" value="Unassembled WGS sequence"/>
</dbReference>
<sequence>MSTSIGQIFSKHESKTIDCSHHPASQFPNVRIVSKLSSAEIFATSRPRWSTVKSSVDVGSGKLMGYPSPLPPREIIGRISGIKGPYASNNHPQPQELERRSHNEYSPKAKNSPKGQDLLDSLFLNFKSKNVGCIIPFILQTKIAQIGKRFPKWNRDFILQLRWLSQSILASSVSSTIHFLTHHYMTRIVVAPTLEMWFIFISPGPR</sequence>
<dbReference type="EMBL" id="JAGRRH010000009">
    <property type="protein sequence ID" value="KAG7363941.1"/>
    <property type="molecule type" value="Genomic_DNA"/>
</dbReference>
<keyword evidence="3" id="KW-1185">Reference proteome</keyword>
<dbReference type="AlphaFoldDB" id="A0A9K3PYA9"/>
<feature type="compositionally biased region" description="Basic and acidic residues" evidence="1">
    <location>
        <begin position="96"/>
        <end position="107"/>
    </location>
</feature>
<reference evidence="2" key="1">
    <citation type="journal article" date="2021" name="Sci. Rep.">
        <title>Diploid genomic architecture of Nitzschia inconspicua, an elite biomass production diatom.</title>
        <authorList>
            <person name="Oliver A."/>
            <person name="Podell S."/>
            <person name="Pinowska A."/>
            <person name="Traller J.C."/>
            <person name="Smith S.R."/>
            <person name="McClure R."/>
            <person name="Beliaev A."/>
            <person name="Bohutskyi P."/>
            <person name="Hill E.A."/>
            <person name="Rabines A."/>
            <person name="Zheng H."/>
            <person name="Allen L.Z."/>
            <person name="Kuo A."/>
            <person name="Grigoriev I.V."/>
            <person name="Allen A.E."/>
            <person name="Hazlebeck D."/>
            <person name="Allen E.E."/>
        </authorList>
    </citation>
    <scope>NUCLEOTIDE SEQUENCE</scope>
    <source>
        <strain evidence="2">Hildebrandi</strain>
    </source>
</reference>
<evidence type="ECO:0000313" key="2">
    <source>
        <dbReference type="EMBL" id="KAG7363941.1"/>
    </source>
</evidence>
<protein>
    <submittedName>
        <fullName evidence="2">Uncharacterized protein</fullName>
    </submittedName>
</protein>
<feature type="region of interest" description="Disordered" evidence="1">
    <location>
        <begin position="81"/>
        <end position="114"/>
    </location>
</feature>
<comment type="caution">
    <text evidence="2">The sequence shown here is derived from an EMBL/GenBank/DDBJ whole genome shotgun (WGS) entry which is preliminary data.</text>
</comment>
<organism evidence="2 3">
    <name type="scientific">Nitzschia inconspicua</name>
    <dbReference type="NCBI Taxonomy" id="303405"/>
    <lineage>
        <taxon>Eukaryota</taxon>
        <taxon>Sar</taxon>
        <taxon>Stramenopiles</taxon>
        <taxon>Ochrophyta</taxon>
        <taxon>Bacillariophyta</taxon>
        <taxon>Bacillariophyceae</taxon>
        <taxon>Bacillariophycidae</taxon>
        <taxon>Bacillariales</taxon>
        <taxon>Bacillariaceae</taxon>
        <taxon>Nitzschia</taxon>
    </lineage>
</organism>
<evidence type="ECO:0000256" key="1">
    <source>
        <dbReference type="SAM" id="MobiDB-lite"/>
    </source>
</evidence>
<proteinExistence type="predicted"/>
<name>A0A9K3PYA9_9STRA</name>
<evidence type="ECO:0000313" key="3">
    <source>
        <dbReference type="Proteomes" id="UP000693970"/>
    </source>
</evidence>
<reference evidence="2" key="2">
    <citation type="submission" date="2021-04" db="EMBL/GenBank/DDBJ databases">
        <authorList>
            <person name="Podell S."/>
        </authorList>
    </citation>
    <scope>NUCLEOTIDE SEQUENCE</scope>
    <source>
        <strain evidence="2">Hildebrandi</strain>
    </source>
</reference>
<gene>
    <name evidence="2" type="ORF">IV203_037143</name>
</gene>
<accession>A0A9K3PYA9</accession>